<reference evidence="1" key="1">
    <citation type="submission" date="2020-01" db="EMBL/GenBank/DDBJ databases">
        <title>Genome Sequencing of Three Apophysomyces-Like Fungal Strains Confirms a Novel Fungal Genus in the Mucoromycota with divergent Burkholderia-like Endosymbiotic Bacteria.</title>
        <authorList>
            <person name="Stajich J.E."/>
            <person name="Macias A.M."/>
            <person name="Carter-House D."/>
            <person name="Lovett B."/>
            <person name="Kasson L.R."/>
            <person name="Berry K."/>
            <person name="Grigoriev I."/>
            <person name="Chang Y."/>
            <person name="Spatafora J."/>
            <person name="Kasson M.T."/>
        </authorList>
    </citation>
    <scope>NUCLEOTIDE SEQUENCE</scope>
    <source>
        <strain evidence="1">NRRL A-21654</strain>
    </source>
</reference>
<proteinExistence type="predicted"/>
<evidence type="ECO:0000313" key="1">
    <source>
        <dbReference type="EMBL" id="KAF7728241.1"/>
    </source>
</evidence>
<dbReference type="Gene3D" id="3.80.10.10">
    <property type="entry name" value="Ribonuclease Inhibitor"/>
    <property type="match status" value="1"/>
</dbReference>
<evidence type="ECO:0000313" key="2">
    <source>
        <dbReference type="Proteomes" id="UP000605846"/>
    </source>
</evidence>
<sequence>MNPITHCKLGELVRKLTISDNWTGSDVCYLARHCPFVTEIAVKASFGMNCLSCFNNWTSLENFTLECLTGFPASLPTEFLRDRLVILKITAESIQPWIKIIEQLPAVEHLTIERPRRGFGIAGELQYTDLETIHNNLPRLYSFSLFTQVYGSLPRNVVPCDTVRQLSLVTEYYGGWGEYFAKKYQRLETLSIYKPGGYWHAPDDIRTLAKSCFWLRRLSIDDYAAYCSFVDILQSIHAPVSYIYYASHDASWFFRVVDCFHKTISEVNVHVQNDVPVKLVLESLCNCRALTDLTLECSNYYFRIDMLLKQLKSLKVLSIKGPRIGVEKFRTRDIQHCLKDVKMSAKVIANEVYMYLSQCCPGIVSLDCHYLCGRNYPVNIYYPQPGLRQLAVSSCYSYVFKLTRMTAEERIKEPSRKRCGSNKIQQPVGCTKWYSTFEMYGAIPGYADNSRPHRIKEIVAEPEENNNCANVFRARRIITSIQCSYVDRIVLNGAELRDNTR</sequence>
<comment type="caution">
    <text evidence="1">The sequence shown here is derived from an EMBL/GenBank/DDBJ whole genome shotgun (WGS) entry which is preliminary data.</text>
</comment>
<protein>
    <submittedName>
        <fullName evidence="1">Uncharacterized protein</fullName>
    </submittedName>
</protein>
<name>A0A8H7EUK2_9FUNG</name>
<accession>A0A8H7EUK2</accession>
<organism evidence="1 2">
    <name type="scientific">Apophysomyces ossiformis</name>
    <dbReference type="NCBI Taxonomy" id="679940"/>
    <lineage>
        <taxon>Eukaryota</taxon>
        <taxon>Fungi</taxon>
        <taxon>Fungi incertae sedis</taxon>
        <taxon>Mucoromycota</taxon>
        <taxon>Mucoromycotina</taxon>
        <taxon>Mucoromycetes</taxon>
        <taxon>Mucorales</taxon>
        <taxon>Mucorineae</taxon>
        <taxon>Mucoraceae</taxon>
        <taxon>Apophysomyces</taxon>
    </lineage>
</organism>
<keyword evidence="2" id="KW-1185">Reference proteome</keyword>
<dbReference type="Proteomes" id="UP000605846">
    <property type="component" value="Unassembled WGS sequence"/>
</dbReference>
<dbReference type="InterPro" id="IPR032675">
    <property type="entry name" value="LRR_dom_sf"/>
</dbReference>
<gene>
    <name evidence="1" type="ORF">EC973_006522</name>
</gene>
<dbReference type="AlphaFoldDB" id="A0A8H7EUK2"/>
<dbReference type="EMBL" id="JABAYA010000041">
    <property type="protein sequence ID" value="KAF7728241.1"/>
    <property type="molecule type" value="Genomic_DNA"/>
</dbReference>
<dbReference type="SUPFAM" id="SSF52058">
    <property type="entry name" value="L domain-like"/>
    <property type="match status" value="1"/>
</dbReference>